<dbReference type="eggNOG" id="KOG2842">
    <property type="taxonomic scope" value="Eukaryota"/>
</dbReference>
<evidence type="ECO:0000313" key="4">
    <source>
        <dbReference type="Proteomes" id="UP000054350"/>
    </source>
</evidence>
<dbReference type="VEuPathDB" id="FungiDB:AMAG_12602"/>
<keyword evidence="4" id="KW-1185">Reference proteome</keyword>
<dbReference type="OMA" id="EMHLHKF"/>
<evidence type="ECO:0000259" key="2">
    <source>
        <dbReference type="Pfam" id="PF05004"/>
    </source>
</evidence>
<feature type="domain" description="Interferon-related developmental regulator N-terminal" evidence="2">
    <location>
        <begin position="24"/>
        <end position="209"/>
    </location>
</feature>
<reference evidence="3 4" key="1">
    <citation type="submission" date="2009-11" db="EMBL/GenBank/DDBJ databases">
        <title>Annotation of Allomyces macrogynus ATCC 38327.</title>
        <authorList>
            <consortium name="The Broad Institute Genome Sequencing Platform"/>
            <person name="Russ C."/>
            <person name="Cuomo C."/>
            <person name="Burger G."/>
            <person name="Gray M.W."/>
            <person name="Holland P.W.H."/>
            <person name="King N."/>
            <person name="Lang F.B.F."/>
            <person name="Roger A.J."/>
            <person name="Ruiz-Trillo I."/>
            <person name="Young S.K."/>
            <person name="Zeng Q."/>
            <person name="Gargeya S."/>
            <person name="Fitzgerald M."/>
            <person name="Haas B."/>
            <person name="Abouelleil A."/>
            <person name="Alvarado L."/>
            <person name="Arachchi H.M."/>
            <person name="Berlin A."/>
            <person name="Chapman S.B."/>
            <person name="Gearin G."/>
            <person name="Goldberg J."/>
            <person name="Griggs A."/>
            <person name="Gujja S."/>
            <person name="Hansen M."/>
            <person name="Heiman D."/>
            <person name="Howarth C."/>
            <person name="Larimer J."/>
            <person name="Lui A."/>
            <person name="MacDonald P.J.P."/>
            <person name="McCowen C."/>
            <person name="Montmayeur A."/>
            <person name="Murphy C."/>
            <person name="Neiman D."/>
            <person name="Pearson M."/>
            <person name="Priest M."/>
            <person name="Roberts A."/>
            <person name="Saif S."/>
            <person name="Shea T."/>
            <person name="Sisk P."/>
            <person name="Stolte C."/>
            <person name="Sykes S."/>
            <person name="Wortman J."/>
            <person name="Nusbaum C."/>
            <person name="Birren B."/>
        </authorList>
    </citation>
    <scope>NUCLEOTIDE SEQUENCE [LARGE SCALE GENOMIC DNA]</scope>
    <source>
        <strain evidence="3 4">ATCC 38327</strain>
    </source>
</reference>
<sequence length="452" mass="48665">MSRTAKRLLRQQLKGRDTDQSDMSDDASSEVSLDGDTPSLLPTELNVDDELNAILDGLLEKRAATREDHLTRLVRLLGHKFISDNLESCQDTTMDYLLRCIKKDKSNNEAILASKALALYFLTIGVDQETRYADTKEAVHDLIFKPTSGRPEPVRCALVDLLAMACFVAGNPADTHALLESLTELGTATLAKIVARSEASGSAAAMASAAAAGSATSGVSSAAVKAATNASTAAAAHAGARLLVNILAAIGLLLTVAPMSSVRDFVARAATPLLIQTVQVGTVVATDARIIAAEVMALLSEREALADVDEDDLDGFLAVLSSATGTEDPASVKGIAQRDRKAQRAAFRDVAAYFDERTPPHLKLRFKNETVELSSWTQLRQLSAFRQLLGPALHVHFLENPLLRSLFGFTASEDSSAERKALYNPSSEASKLRTQHLKKQRQVRQNKLALYN</sequence>
<feature type="domain" description="Interferon-related developmental regulator N-terminal" evidence="2">
    <location>
        <begin position="230"/>
        <end position="353"/>
    </location>
</feature>
<dbReference type="STRING" id="578462.A0A0L0SZG6"/>
<proteinExistence type="predicted"/>
<evidence type="ECO:0000256" key="1">
    <source>
        <dbReference type="SAM" id="MobiDB-lite"/>
    </source>
</evidence>
<dbReference type="PANTHER" id="PTHR12354:SF1">
    <property type="entry name" value="INTERFERON-RELATED DEVELOPMENTAL REGULATOR 1"/>
    <property type="match status" value="1"/>
</dbReference>
<gene>
    <name evidence="3" type="ORF">AMAG_12602</name>
</gene>
<evidence type="ECO:0000313" key="3">
    <source>
        <dbReference type="EMBL" id="KNE67886.1"/>
    </source>
</evidence>
<dbReference type="Proteomes" id="UP000054350">
    <property type="component" value="Unassembled WGS sequence"/>
</dbReference>
<feature type="region of interest" description="Disordered" evidence="1">
    <location>
        <begin position="1"/>
        <end position="39"/>
    </location>
</feature>
<dbReference type="InterPro" id="IPR007701">
    <property type="entry name" value="Interferon-rel_develop_reg_N"/>
</dbReference>
<protein>
    <recommendedName>
        <fullName evidence="2">Interferon-related developmental regulator N-terminal domain-containing protein</fullName>
    </recommendedName>
</protein>
<dbReference type="PANTHER" id="PTHR12354">
    <property type="entry name" value="INTERFERON-RELATED DEVELOPMENTAL REGULATOR"/>
    <property type="match status" value="1"/>
</dbReference>
<dbReference type="InterPro" id="IPR039777">
    <property type="entry name" value="IFRD"/>
</dbReference>
<dbReference type="OrthoDB" id="18978at2759"/>
<dbReference type="EMBL" id="GG745354">
    <property type="protein sequence ID" value="KNE67886.1"/>
    <property type="molecule type" value="Genomic_DNA"/>
</dbReference>
<name>A0A0L0SZG6_ALLM3</name>
<organism evidence="3 4">
    <name type="scientific">Allomyces macrogynus (strain ATCC 38327)</name>
    <name type="common">Allomyces javanicus var. macrogynus</name>
    <dbReference type="NCBI Taxonomy" id="578462"/>
    <lineage>
        <taxon>Eukaryota</taxon>
        <taxon>Fungi</taxon>
        <taxon>Fungi incertae sedis</taxon>
        <taxon>Blastocladiomycota</taxon>
        <taxon>Blastocladiomycetes</taxon>
        <taxon>Blastocladiales</taxon>
        <taxon>Blastocladiaceae</taxon>
        <taxon>Allomyces</taxon>
    </lineage>
</organism>
<dbReference type="AlphaFoldDB" id="A0A0L0SZG6"/>
<reference evidence="4" key="2">
    <citation type="submission" date="2009-11" db="EMBL/GenBank/DDBJ databases">
        <title>The Genome Sequence of Allomyces macrogynus strain ATCC 38327.</title>
        <authorList>
            <consortium name="The Broad Institute Genome Sequencing Platform"/>
            <person name="Russ C."/>
            <person name="Cuomo C."/>
            <person name="Shea T."/>
            <person name="Young S.K."/>
            <person name="Zeng Q."/>
            <person name="Koehrsen M."/>
            <person name="Haas B."/>
            <person name="Borodovsky M."/>
            <person name="Guigo R."/>
            <person name="Alvarado L."/>
            <person name="Berlin A."/>
            <person name="Borenstein D."/>
            <person name="Chen Z."/>
            <person name="Engels R."/>
            <person name="Freedman E."/>
            <person name="Gellesch M."/>
            <person name="Goldberg J."/>
            <person name="Griggs A."/>
            <person name="Gujja S."/>
            <person name="Heiman D."/>
            <person name="Hepburn T."/>
            <person name="Howarth C."/>
            <person name="Jen D."/>
            <person name="Larson L."/>
            <person name="Lewis B."/>
            <person name="Mehta T."/>
            <person name="Park D."/>
            <person name="Pearson M."/>
            <person name="Roberts A."/>
            <person name="Saif S."/>
            <person name="Shenoy N."/>
            <person name="Sisk P."/>
            <person name="Stolte C."/>
            <person name="Sykes S."/>
            <person name="Walk T."/>
            <person name="White J."/>
            <person name="Yandava C."/>
            <person name="Burger G."/>
            <person name="Gray M.W."/>
            <person name="Holland P.W.H."/>
            <person name="King N."/>
            <person name="Lang F.B.F."/>
            <person name="Roger A.J."/>
            <person name="Ruiz-Trillo I."/>
            <person name="Lander E."/>
            <person name="Nusbaum C."/>
        </authorList>
    </citation>
    <scope>NUCLEOTIDE SEQUENCE [LARGE SCALE GENOMIC DNA]</scope>
    <source>
        <strain evidence="4">ATCC 38327</strain>
    </source>
</reference>
<accession>A0A0L0SZG6</accession>
<dbReference type="Pfam" id="PF05004">
    <property type="entry name" value="IFRD"/>
    <property type="match status" value="2"/>
</dbReference>